<reference evidence="2" key="1">
    <citation type="submission" date="2024-05" db="EMBL/GenBank/DDBJ databases">
        <title>Draft genome assemblies of 36 bacteria isolated from hibernating arctic ground squirrels.</title>
        <authorList>
            <person name="McKee H."/>
            <person name="Mullen L."/>
            <person name="Drown D.M."/>
            <person name="Duddleston K.N."/>
        </authorList>
    </citation>
    <scope>NUCLEOTIDE SEQUENCE</scope>
    <source>
        <strain evidence="2">AN1007</strain>
    </source>
</reference>
<dbReference type="SUPFAM" id="SSF141571">
    <property type="entry name" value="Pentapeptide repeat-like"/>
    <property type="match status" value="1"/>
</dbReference>
<sequence>MEEINVFNMFNLHKKWVETIGDEGEQLKLDEVDLRVFDLSEVLLEQSYLIDCTFDDLKLENVDFHSSLLASSTFINASLDKCDFYKSDLRYTDFSNCIIKNSRFSKADCWEAAFNNACLVDCNLINISFHLTDFRNARLENVDISVSTFKDALLNEVKLKSIKGIEEAFFQSINIGTPEKPVLLEKEEARKWFLEKCEP</sequence>
<evidence type="ECO:0000256" key="1">
    <source>
        <dbReference type="ARBA" id="ARBA00022737"/>
    </source>
</evidence>
<gene>
    <name evidence="2" type="ORF">ABXS70_07140</name>
</gene>
<organism evidence="2">
    <name type="scientific">Paenibacillus sp. AN1007</name>
    <dbReference type="NCBI Taxonomy" id="3151385"/>
    <lineage>
        <taxon>Bacteria</taxon>
        <taxon>Bacillati</taxon>
        <taxon>Bacillota</taxon>
        <taxon>Bacilli</taxon>
        <taxon>Bacillales</taxon>
        <taxon>Paenibacillaceae</taxon>
        <taxon>Paenibacillus</taxon>
    </lineage>
</organism>
<dbReference type="EMBL" id="CP159992">
    <property type="protein sequence ID" value="XCP96471.1"/>
    <property type="molecule type" value="Genomic_DNA"/>
</dbReference>
<keyword evidence="1" id="KW-0677">Repeat</keyword>
<dbReference type="Pfam" id="PF00805">
    <property type="entry name" value="Pentapeptide"/>
    <property type="match status" value="1"/>
</dbReference>
<dbReference type="Gene3D" id="2.160.20.80">
    <property type="entry name" value="E3 ubiquitin-protein ligase SopA"/>
    <property type="match status" value="1"/>
</dbReference>
<accession>A0AAU8NIA6</accession>
<protein>
    <submittedName>
        <fullName evidence="2">Pentapeptide repeat-containing protein</fullName>
    </submittedName>
</protein>
<dbReference type="PANTHER" id="PTHR47485">
    <property type="entry name" value="THYLAKOID LUMENAL 17.4 KDA PROTEIN, CHLOROPLASTIC"/>
    <property type="match status" value="1"/>
</dbReference>
<dbReference type="Pfam" id="PF13599">
    <property type="entry name" value="Pentapeptide_4"/>
    <property type="match status" value="1"/>
</dbReference>
<dbReference type="InterPro" id="IPR001646">
    <property type="entry name" value="5peptide_repeat"/>
</dbReference>
<dbReference type="AlphaFoldDB" id="A0AAU8NIA6"/>
<evidence type="ECO:0000313" key="2">
    <source>
        <dbReference type="EMBL" id="XCP96471.1"/>
    </source>
</evidence>
<proteinExistence type="predicted"/>
<dbReference type="RefSeq" id="WP_366294982.1">
    <property type="nucleotide sequence ID" value="NZ_CP159992.1"/>
</dbReference>
<dbReference type="PANTHER" id="PTHR47485:SF1">
    <property type="entry name" value="THYLAKOID LUMENAL 17.4 KDA PROTEIN, CHLOROPLASTIC"/>
    <property type="match status" value="1"/>
</dbReference>
<name>A0AAU8NIA6_9BACL</name>